<dbReference type="AlphaFoldDB" id="A0A6M1TWD7"/>
<dbReference type="SUPFAM" id="SSF46785">
    <property type="entry name" value="Winged helix' DNA-binding domain"/>
    <property type="match status" value="1"/>
</dbReference>
<evidence type="ECO:0000313" key="6">
    <source>
        <dbReference type="EMBL" id="NGQ89564.1"/>
    </source>
</evidence>
<name>A0A6M1TWD7_9RHOB</name>
<dbReference type="CDD" id="cd08422">
    <property type="entry name" value="PBP2_CrgA_like"/>
    <property type="match status" value="1"/>
</dbReference>
<comment type="similarity">
    <text evidence="1">Belongs to the LysR transcriptional regulatory family.</text>
</comment>
<feature type="domain" description="HTH lysR-type" evidence="5">
    <location>
        <begin position="1"/>
        <end position="59"/>
    </location>
</feature>
<evidence type="ECO:0000256" key="1">
    <source>
        <dbReference type="ARBA" id="ARBA00009437"/>
    </source>
</evidence>
<dbReference type="Pfam" id="PF03466">
    <property type="entry name" value="LysR_substrate"/>
    <property type="match status" value="1"/>
</dbReference>
<keyword evidence="4" id="KW-0804">Transcription</keyword>
<dbReference type="EMBL" id="JAALFE010000001">
    <property type="protein sequence ID" value="NGQ89564.1"/>
    <property type="molecule type" value="Genomic_DNA"/>
</dbReference>
<evidence type="ECO:0000313" key="7">
    <source>
        <dbReference type="Proteomes" id="UP000474758"/>
    </source>
</evidence>
<dbReference type="Gene3D" id="3.40.190.290">
    <property type="match status" value="1"/>
</dbReference>
<dbReference type="InterPro" id="IPR005119">
    <property type="entry name" value="LysR_subst-bd"/>
</dbReference>
<dbReference type="PANTHER" id="PTHR30537:SF35">
    <property type="entry name" value="TRANSCRIPTIONAL REGULATORY PROTEIN"/>
    <property type="match status" value="1"/>
</dbReference>
<dbReference type="GO" id="GO:0003700">
    <property type="term" value="F:DNA-binding transcription factor activity"/>
    <property type="evidence" value="ECO:0007669"/>
    <property type="project" value="InterPro"/>
</dbReference>
<dbReference type="RefSeq" id="WP_165046652.1">
    <property type="nucleotide sequence ID" value="NZ_JAALFE010000001.1"/>
</dbReference>
<gene>
    <name evidence="6" type="ORF">G5V65_01545</name>
</gene>
<protein>
    <submittedName>
        <fullName evidence="6">LysR family transcriptional regulator</fullName>
    </submittedName>
</protein>
<dbReference type="InterPro" id="IPR036390">
    <property type="entry name" value="WH_DNA-bd_sf"/>
</dbReference>
<evidence type="ECO:0000256" key="3">
    <source>
        <dbReference type="ARBA" id="ARBA00023125"/>
    </source>
</evidence>
<dbReference type="PROSITE" id="PS50931">
    <property type="entry name" value="HTH_LYSR"/>
    <property type="match status" value="1"/>
</dbReference>
<keyword evidence="7" id="KW-1185">Reference proteome</keyword>
<dbReference type="FunFam" id="1.10.10.10:FF:000001">
    <property type="entry name" value="LysR family transcriptional regulator"/>
    <property type="match status" value="1"/>
</dbReference>
<dbReference type="Gene3D" id="1.10.10.10">
    <property type="entry name" value="Winged helix-like DNA-binding domain superfamily/Winged helix DNA-binding domain"/>
    <property type="match status" value="1"/>
</dbReference>
<keyword evidence="2" id="KW-0805">Transcription regulation</keyword>
<evidence type="ECO:0000256" key="4">
    <source>
        <dbReference type="ARBA" id="ARBA00023163"/>
    </source>
</evidence>
<dbReference type="Pfam" id="PF00126">
    <property type="entry name" value="HTH_1"/>
    <property type="match status" value="1"/>
</dbReference>
<dbReference type="InterPro" id="IPR000847">
    <property type="entry name" value="LysR_HTH_N"/>
</dbReference>
<dbReference type="SUPFAM" id="SSF53850">
    <property type="entry name" value="Periplasmic binding protein-like II"/>
    <property type="match status" value="1"/>
</dbReference>
<evidence type="ECO:0000259" key="5">
    <source>
        <dbReference type="PROSITE" id="PS50931"/>
    </source>
</evidence>
<sequence length="297" mass="32005">MDLIDQLRAFVATAQSGSFTAAAAQLGMSNRLASKYVAELESRLGTRLLQRTTRRVGLTPSGEELLARAPALLDDLADLIGSVSEGARGFSGVIRISAPVTFGEIWVCGMLERFSRRHPGLSFDLRLTDRHVDLAVEGTDLAFRLGRIDTQSLKARRLGLFRSILVASPDYIARHGAPQSPADIAAHACIIDSNRRNPRLWVFGTGPDGIAKVRGRFHVNSARAAVELAAKGQGLAFVPPFAASHALAAGQLVQLLPQWPAEESPLSAVYLEGRVLPRKIRALIDFAAEDLRASGLL</sequence>
<proteinExistence type="inferred from homology"/>
<reference evidence="6 7" key="1">
    <citation type="submission" date="2020-02" db="EMBL/GenBank/DDBJ databases">
        <title>Rhodobacter translucens sp. nov., a novel bacterium isolated from activated sludge.</title>
        <authorList>
            <person name="Liu J."/>
        </authorList>
    </citation>
    <scope>NUCLEOTIDE SEQUENCE [LARGE SCALE GENOMIC DNA]</scope>
    <source>
        <strain evidence="6 7">HX-7-19</strain>
    </source>
</reference>
<evidence type="ECO:0000256" key="2">
    <source>
        <dbReference type="ARBA" id="ARBA00023015"/>
    </source>
</evidence>
<dbReference type="PANTHER" id="PTHR30537">
    <property type="entry name" value="HTH-TYPE TRANSCRIPTIONAL REGULATOR"/>
    <property type="match status" value="1"/>
</dbReference>
<dbReference type="GO" id="GO:0043565">
    <property type="term" value="F:sequence-specific DNA binding"/>
    <property type="evidence" value="ECO:0007669"/>
    <property type="project" value="TreeGrafter"/>
</dbReference>
<dbReference type="InterPro" id="IPR058163">
    <property type="entry name" value="LysR-type_TF_proteobact-type"/>
</dbReference>
<comment type="caution">
    <text evidence="6">The sequence shown here is derived from an EMBL/GenBank/DDBJ whole genome shotgun (WGS) entry which is preliminary data.</text>
</comment>
<dbReference type="InterPro" id="IPR036388">
    <property type="entry name" value="WH-like_DNA-bd_sf"/>
</dbReference>
<organism evidence="6 7">
    <name type="scientific">Paragemmobacter kunshanensis</name>
    <dbReference type="NCBI Taxonomy" id="2583234"/>
    <lineage>
        <taxon>Bacteria</taxon>
        <taxon>Pseudomonadati</taxon>
        <taxon>Pseudomonadota</taxon>
        <taxon>Alphaproteobacteria</taxon>
        <taxon>Rhodobacterales</taxon>
        <taxon>Paracoccaceae</taxon>
        <taxon>Paragemmobacter</taxon>
    </lineage>
</organism>
<dbReference type="Proteomes" id="UP000474758">
    <property type="component" value="Unassembled WGS sequence"/>
</dbReference>
<keyword evidence="3" id="KW-0238">DNA-binding</keyword>
<dbReference type="GO" id="GO:0006351">
    <property type="term" value="P:DNA-templated transcription"/>
    <property type="evidence" value="ECO:0007669"/>
    <property type="project" value="TreeGrafter"/>
</dbReference>
<accession>A0A6M1TWD7</accession>